<dbReference type="EMBL" id="JAPDDT010000002">
    <property type="protein sequence ID" value="MCW1922011.1"/>
    <property type="molecule type" value="Genomic_DNA"/>
</dbReference>
<organism evidence="2 3">
    <name type="scientific">Luteolibacter arcticus</name>
    <dbReference type="NCBI Taxonomy" id="1581411"/>
    <lineage>
        <taxon>Bacteria</taxon>
        <taxon>Pseudomonadati</taxon>
        <taxon>Verrucomicrobiota</taxon>
        <taxon>Verrucomicrobiia</taxon>
        <taxon>Verrucomicrobiales</taxon>
        <taxon>Verrucomicrobiaceae</taxon>
        <taxon>Luteolibacter</taxon>
    </lineage>
</organism>
<comment type="caution">
    <text evidence="2">The sequence shown here is derived from an EMBL/GenBank/DDBJ whole genome shotgun (WGS) entry which is preliminary data.</text>
</comment>
<dbReference type="InterPro" id="IPR029052">
    <property type="entry name" value="Metallo-depent_PP-like"/>
</dbReference>
<evidence type="ECO:0000313" key="3">
    <source>
        <dbReference type="Proteomes" id="UP001320876"/>
    </source>
</evidence>
<accession>A0ABT3GEW8</accession>
<sequence length="221" mass="24961">MNDNACRWMESLAGSVTFQGDVHGNLRRLAKPGHPVIQVGDLGAGFVSPTAFREKVTKREDFRFIRGNHDDPAICRRDPRYLGDWGTARGIFWVSGAFSIDRGWRIEGRDWWPEEELSAAQMQAAFDAYAEARPRLMISHDGPASLFAGGGPMALLFFTPSSTATLLQAMLDHHRPEAWIFGHHHVSRDFFFKGTRFRCLAEFGALTLEFRKDGSFSWPND</sequence>
<dbReference type="Gene3D" id="3.60.21.10">
    <property type="match status" value="1"/>
</dbReference>
<dbReference type="Proteomes" id="UP001320876">
    <property type="component" value="Unassembled WGS sequence"/>
</dbReference>
<evidence type="ECO:0000313" key="2">
    <source>
        <dbReference type="EMBL" id="MCW1922011.1"/>
    </source>
</evidence>
<protein>
    <submittedName>
        <fullName evidence="2">Metallophosphoesterase</fullName>
    </submittedName>
</protein>
<dbReference type="RefSeq" id="WP_264486121.1">
    <property type="nucleotide sequence ID" value="NZ_JAPDDT010000002.1"/>
</dbReference>
<gene>
    <name evidence="2" type="ORF">OKA05_05570</name>
</gene>
<evidence type="ECO:0000259" key="1">
    <source>
        <dbReference type="Pfam" id="PF00149"/>
    </source>
</evidence>
<dbReference type="InterPro" id="IPR004843">
    <property type="entry name" value="Calcineurin-like_PHP"/>
</dbReference>
<proteinExistence type="predicted"/>
<keyword evidence="3" id="KW-1185">Reference proteome</keyword>
<dbReference type="Pfam" id="PF00149">
    <property type="entry name" value="Metallophos"/>
    <property type="match status" value="1"/>
</dbReference>
<reference evidence="2 3" key="1">
    <citation type="submission" date="2022-10" db="EMBL/GenBank/DDBJ databases">
        <title>Luteolibacter arcticus strain CCTCC AB 2014275, whole genome shotgun sequencing project.</title>
        <authorList>
            <person name="Zhao G."/>
            <person name="Shen L."/>
        </authorList>
    </citation>
    <scope>NUCLEOTIDE SEQUENCE [LARGE SCALE GENOMIC DNA]</scope>
    <source>
        <strain evidence="2 3">CCTCC AB 2014275</strain>
    </source>
</reference>
<feature type="domain" description="Calcineurin-like phosphoesterase" evidence="1">
    <location>
        <begin position="16"/>
        <end position="186"/>
    </location>
</feature>
<name>A0ABT3GEW8_9BACT</name>
<dbReference type="SUPFAM" id="SSF56300">
    <property type="entry name" value="Metallo-dependent phosphatases"/>
    <property type="match status" value="1"/>
</dbReference>